<dbReference type="InterPro" id="IPR008983">
    <property type="entry name" value="Tumour_necrosis_fac-like_dom"/>
</dbReference>
<accession>A0A8B8AD19</accession>
<dbReference type="GO" id="GO:0006955">
    <property type="term" value="P:immune response"/>
    <property type="evidence" value="ECO:0007669"/>
    <property type="project" value="InterPro"/>
</dbReference>
<reference evidence="5" key="1">
    <citation type="submission" date="2025-08" db="UniProtKB">
        <authorList>
            <consortium name="RefSeq"/>
        </authorList>
    </citation>
    <scope>IDENTIFICATION</scope>
    <source>
        <tissue evidence="5">Whole sample</tissue>
    </source>
</reference>
<dbReference type="Proteomes" id="UP000694844">
    <property type="component" value="Chromosome 6"/>
</dbReference>
<proteinExistence type="inferred from homology"/>
<organism evidence="4 5">
    <name type="scientific">Crassostrea virginica</name>
    <name type="common">Eastern oyster</name>
    <dbReference type="NCBI Taxonomy" id="6565"/>
    <lineage>
        <taxon>Eukaryota</taxon>
        <taxon>Metazoa</taxon>
        <taxon>Spiralia</taxon>
        <taxon>Lophotrochozoa</taxon>
        <taxon>Mollusca</taxon>
        <taxon>Bivalvia</taxon>
        <taxon>Autobranchia</taxon>
        <taxon>Pteriomorphia</taxon>
        <taxon>Ostreida</taxon>
        <taxon>Ostreoidea</taxon>
        <taxon>Ostreidae</taxon>
        <taxon>Crassostrea</taxon>
    </lineage>
</organism>
<dbReference type="KEGG" id="cvn:111101068"/>
<keyword evidence="2" id="KW-0472">Membrane</keyword>
<dbReference type="Gene3D" id="2.60.120.40">
    <property type="match status" value="1"/>
</dbReference>
<dbReference type="SUPFAM" id="SSF49842">
    <property type="entry name" value="TNF-like"/>
    <property type="match status" value="1"/>
</dbReference>
<dbReference type="RefSeq" id="XP_022289055.1">
    <property type="nucleotide sequence ID" value="XM_022433347.1"/>
</dbReference>
<sequence>MGCGDASFLQNRSKLKKVLIFSLTLNLVLLIVSLIIGHFNGWSFPSDQSGAALGTQCPWFDSNVSLPTDNICVSCDELGEYVEATDTFYDSIIKSKCGRKMCCYKDAALKRLLSRDLKLAEYQAPDDKFSWWYNRSDAAHLFLDQSVSPPVWTSNNIPGIAFSTLQIQNNRIEIYSSGIYYVYAAFTVDLRKFGSHIPQMYHNITSQHPLLKRTGPELHFMNKFGGFKKSRQTHTSFLSGILKLNRGFEIATQISIHSFYNHSLFSNYFGVFKIK</sequence>
<keyword evidence="4" id="KW-1185">Reference proteome</keyword>
<evidence type="ECO:0000259" key="3">
    <source>
        <dbReference type="PROSITE" id="PS50049"/>
    </source>
</evidence>
<gene>
    <name evidence="5" type="primary">LOC111101068</name>
</gene>
<dbReference type="Pfam" id="PF00229">
    <property type="entry name" value="TNF"/>
    <property type="match status" value="1"/>
</dbReference>
<keyword evidence="2" id="KW-0812">Transmembrane</keyword>
<dbReference type="AlphaFoldDB" id="A0A8B8AD19"/>
<name>A0A8B8AD19_CRAVI</name>
<feature type="domain" description="THD" evidence="3">
    <location>
        <begin position="137"/>
        <end position="274"/>
    </location>
</feature>
<dbReference type="GO" id="GO:0005164">
    <property type="term" value="F:tumor necrosis factor receptor binding"/>
    <property type="evidence" value="ECO:0007669"/>
    <property type="project" value="InterPro"/>
</dbReference>
<dbReference type="PROSITE" id="PS50049">
    <property type="entry name" value="THD_2"/>
    <property type="match status" value="1"/>
</dbReference>
<evidence type="ECO:0000313" key="4">
    <source>
        <dbReference type="Proteomes" id="UP000694844"/>
    </source>
</evidence>
<dbReference type="OrthoDB" id="6143528at2759"/>
<evidence type="ECO:0000256" key="2">
    <source>
        <dbReference type="SAM" id="Phobius"/>
    </source>
</evidence>
<protein>
    <submittedName>
        <fullName evidence="5">Uncharacterized protein LOC111101068</fullName>
    </submittedName>
</protein>
<feature type="transmembrane region" description="Helical" evidence="2">
    <location>
        <begin position="18"/>
        <end position="39"/>
    </location>
</feature>
<keyword evidence="2" id="KW-1133">Transmembrane helix</keyword>
<evidence type="ECO:0000256" key="1">
    <source>
        <dbReference type="ARBA" id="ARBA00008670"/>
    </source>
</evidence>
<dbReference type="InterPro" id="IPR006052">
    <property type="entry name" value="TNF_dom"/>
</dbReference>
<dbReference type="GO" id="GO:0016020">
    <property type="term" value="C:membrane"/>
    <property type="evidence" value="ECO:0007669"/>
    <property type="project" value="InterPro"/>
</dbReference>
<dbReference type="GeneID" id="111101068"/>
<comment type="similarity">
    <text evidence="1">Belongs to the tumor necrosis factor family.</text>
</comment>
<evidence type="ECO:0000313" key="5">
    <source>
        <dbReference type="RefSeq" id="XP_022289055.1"/>
    </source>
</evidence>